<evidence type="ECO:0000256" key="2">
    <source>
        <dbReference type="SAM" id="SignalP"/>
    </source>
</evidence>
<feature type="compositionally biased region" description="Low complexity" evidence="1">
    <location>
        <begin position="198"/>
        <end position="217"/>
    </location>
</feature>
<proteinExistence type="predicted"/>
<organism evidence="3 4">
    <name type="scientific">Diceros bicornis minor</name>
    <name type="common">South-central black rhinoceros</name>
    <dbReference type="NCBI Taxonomy" id="77932"/>
    <lineage>
        <taxon>Eukaryota</taxon>
        <taxon>Metazoa</taxon>
        <taxon>Chordata</taxon>
        <taxon>Craniata</taxon>
        <taxon>Vertebrata</taxon>
        <taxon>Euteleostomi</taxon>
        <taxon>Mammalia</taxon>
        <taxon>Eutheria</taxon>
        <taxon>Laurasiatheria</taxon>
        <taxon>Perissodactyla</taxon>
        <taxon>Rhinocerotidae</taxon>
        <taxon>Diceros</taxon>
    </lineage>
</organism>
<name>A0A7J7F602_DICBM</name>
<feature type="region of interest" description="Disordered" evidence="1">
    <location>
        <begin position="17"/>
        <end position="313"/>
    </location>
</feature>
<comment type="caution">
    <text evidence="3">The sequence shown here is derived from an EMBL/GenBank/DDBJ whole genome shotgun (WGS) entry which is preliminary data.</text>
</comment>
<evidence type="ECO:0000256" key="1">
    <source>
        <dbReference type="SAM" id="MobiDB-lite"/>
    </source>
</evidence>
<accession>A0A7J7F602</accession>
<feature type="compositionally biased region" description="Basic and acidic residues" evidence="1">
    <location>
        <begin position="113"/>
        <end position="125"/>
    </location>
</feature>
<keyword evidence="4" id="KW-1185">Reference proteome</keyword>
<gene>
    <name evidence="3" type="ORF">HPG69_006546</name>
</gene>
<feature type="chain" id="PRO_5029451137" evidence="2">
    <location>
        <begin position="24"/>
        <end position="437"/>
    </location>
</feature>
<feature type="compositionally biased region" description="Low complexity" evidence="1">
    <location>
        <begin position="25"/>
        <end position="38"/>
    </location>
</feature>
<evidence type="ECO:0000313" key="3">
    <source>
        <dbReference type="EMBL" id="KAF5923377.1"/>
    </source>
</evidence>
<feature type="non-terminal residue" evidence="3">
    <location>
        <position position="1"/>
    </location>
</feature>
<feature type="signal peptide" evidence="2">
    <location>
        <begin position="1"/>
        <end position="23"/>
    </location>
</feature>
<protein>
    <submittedName>
        <fullName evidence="3">Uncharacterized protein</fullName>
    </submittedName>
</protein>
<dbReference type="EMBL" id="JACDTQ010001259">
    <property type="protein sequence ID" value="KAF5923377.1"/>
    <property type="molecule type" value="Genomic_DNA"/>
</dbReference>
<keyword evidence="2" id="KW-0732">Signal</keyword>
<feature type="compositionally biased region" description="Pro residues" evidence="1">
    <location>
        <begin position="237"/>
        <end position="248"/>
    </location>
</feature>
<reference evidence="3 4" key="1">
    <citation type="journal article" date="2020" name="Mol. Biol. Evol.">
        <title>Interspecific Gene Flow and the Evolution of Specialization in Black and White Rhinoceros.</title>
        <authorList>
            <person name="Moodley Y."/>
            <person name="Westbury M.V."/>
            <person name="Russo I.M."/>
            <person name="Gopalakrishnan S."/>
            <person name="Rakotoarivelo A."/>
            <person name="Olsen R.A."/>
            <person name="Prost S."/>
            <person name="Tunstall T."/>
            <person name="Ryder O.A."/>
            <person name="Dalen L."/>
            <person name="Bruford M.W."/>
        </authorList>
    </citation>
    <scope>NUCLEOTIDE SEQUENCE [LARGE SCALE GENOMIC DNA]</scope>
    <source>
        <strain evidence="3">SBR-YM</strain>
        <tissue evidence="3">Skin</tissue>
    </source>
</reference>
<dbReference type="Proteomes" id="UP000551758">
    <property type="component" value="Unassembled WGS sequence"/>
</dbReference>
<sequence length="437" mass="46077">WSKRGGSAALLAKLLRRSVPALAEPSPSSSRAPKTSSSAGPEGQLREERSRRRSLDARVTEPVFVLFKKQISIRAKPPYPRGIGGTGSTGPGVESENKRIQPAVRASGGGRESPPRHPERPEPPRSRPAPAALPRRRPQPPALPDPPRTRFLRSRTPALASPRDKAGQFSPLLGRGDSRRDVNTARPAALGPSPPPGSVTSSLSPAPRPPRAGAQRAVPFLQVPLPDRCPGHSAPCPSSPPLSPPQAPENPSANPGANNTGAGRGRGGRRRHSGQRGFIAAPSALPPTSLGRPRSYLLSASPGKTAASLPSRQGRGLATAAAVGRANYHPPNGRAARRLVPAFADCRAAGLSAQLRSAAGGPLALPPELRAPAPSHCRSSLGQQRGSNSKSEYCWRENCGSVLVREQFGPSAYEFENENPAVAARFWFPHFHTKGNL</sequence>
<evidence type="ECO:0000313" key="4">
    <source>
        <dbReference type="Proteomes" id="UP000551758"/>
    </source>
</evidence>
<dbReference type="AlphaFoldDB" id="A0A7J7F602"/>
<feature type="compositionally biased region" description="Basic and acidic residues" evidence="1">
    <location>
        <begin position="44"/>
        <end position="59"/>
    </location>
</feature>